<dbReference type="EMBL" id="CAMXCT010002214">
    <property type="protein sequence ID" value="CAI3996477.1"/>
    <property type="molecule type" value="Genomic_DNA"/>
</dbReference>
<dbReference type="Proteomes" id="UP001152797">
    <property type="component" value="Unassembled WGS sequence"/>
</dbReference>
<sequence>MAFSDDFVDKLCCRLKQLGAPKVLLFAVLLLVWTDVSSMSLQDTTKLGFVEMFAGQAEATRMFRYANIPAARLDLEYMKDNHDGENPMDLLTDSGMATALGVILRGDYQQGWLSHFGLKCSSWTTINQATSSRSPCSSIGNTDFKSVRDANCLGSRTILLMMVAICLNACILLEQPAQSFFEYYPRFRDLVQMLQHHGGRGAVHKVCWHMYHYGGPTPKPLYAFCNSHHVGKLNMGKLTGWTQTKKVLKDQGKAKDLVIKYKDSTGKQRFKGSTHLRGSECYPPKFGLKLVELFHDLIADKAGMPELPSKVPTALETFTSMEFDDTWPEAQMVSVCHFLRGGARLSIPRSFWNHLPQKL</sequence>
<dbReference type="OrthoDB" id="410769at2759"/>
<keyword evidence="3" id="KW-1185">Reference proteome</keyword>
<proteinExistence type="predicted"/>
<dbReference type="EMBL" id="CAMXCT020002214">
    <property type="protein sequence ID" value="CAL1149852.1"/>
    <property type="molecule type" value="Genomic_DNA"/>
</dbReference>
<protein>
    <submittedName>
        <fullName evidence="1">Uncharacterized protein</fullName>
    </submittedName>
</protein>
<dbReference type="AlphaFoldDB" id="A0A9P1CSS5"/>
<evidence type="ECO:0000313" key="2">
    <source>
        <dbReference type="EMBL" id="CAL1149852.1"/>
    </source>
</evidence>
<reference evidence="1" key="1">
    <citation type="submission" date="2022-10" db="EMBL/GenBank/DDBJ databases">
        <authorList>
            <person name="Chen Y."/>
            <person name="Dougan E. K."/>
            <person name="Chan C."/>
            <person name="Rhodes N."/>
            <person name="Thang M."/>
        </authorList>
    </citation>
    <scope>NUCLEOTIDE SEQUENCE</scope>
</reference>
<gene>
    <name evidence="1" type="ORF">C1SCF055_LOCUS22951</name>
</gene>
<dbReference type="EMBL" id="CAMXCT030002214">
    <property type="protein sequence ID" value="CAL4783789.1"/>
    <property type="molecule type" value="Genomic_DNA"/>
</dbReference>
<evidence type="ECO:0000313" key="1">
    <source>
        <dbReference type="EMBL" id="CAI3996477.1"/>
    </source>
</evidence>
<evidence type="ECO:0000313" key="3">
    <source>
        <dbReference type="Proteomes" id="UP001152797"/>
    </source>
</evidence>
<organism evidence="1">
    <name type="scientific">Cladocopium goreaui</name>
    <dbReference type="NCBI Taxonomy" id="2562237"/>
    <lineage>
        <taxon>Eukaryota</taxon>
        <taxon>Sar</taxon>
        <taxon>Alveolata</taxon>
        <taxon>Dinophyceae</taxon>
        <taxon>Suessiales</taxon>
        <taxon>Symbiodiniaceae</taxon>
        <taxon>Cladocopium</taxon>
    </lineage>
</organism>
<comment type="caution">
    <text evidence="1">The sequence shown here is derived from an EMBL/GenBank/DDBJ whole genome shotgun (WGS) entry which is preliminary data.</text>
</comment>
<accession>A0A9P1CSS5</accession>
<name>A0A9P1CSS5_9DINO</name>
<reference evidence="2" key="2">
    <citation type="submission" date="2024-04" db="EMBL/GenBank/DDBJ databases">
        <authorList>
            <person name="Chen Y."/>
            <person name="Shah S."/>
            <person name="Dougan E. K."/>
            <person name="Thang M."/>
            <person name="Chan C."/>
        </authorList>
    </citation>
    <scope>NUCLEOTIDE SEQUENCE [LARGE SCALE GENOMIC DNA]</scope>
</reference>